<evidence type="ECO:0000313" key="3">
    <source>
        <dbReference type="Proteomes" id="UP000181884"/>
    </source>
</evidence>
<feature type="transmembrane region" description="Helical" evidence="1">
    <location>
        <begin position="39"/>
        <end position="56"/>
    </location>
</feature>
<comment type="caution">
    <text evidence="2">The sequence shown here is derived from an EMBL/GenBank/DDBJ whole genome shotgun (WGS) entry which is preliminary data.</text>
</comment>
<keyword evidence="1" id="KW-1133">Transmembrane helix</keyword>
<evidence type="ECO:0000256" key="1">
    <source>
        <dbReference type="SAM" id="Phobius"/>
    </source>
</evidence>
<accession>A0A1L8RI23</accession>
<name>A0A1L8RI23_9ENTE</name>
<feature type="transmembrane region" description="Helical" evidence="1">
    <location>
        <begin position="6"/>
        <end position="27"/>
    </location>
</feature>
<organism evidence="2 3">
    <name type="scientific">Enterococcus canis</name>
    <dbReference type="NCBI Taxonomy" id="214095"/>
    <lineage>
        <taxon>Bacteria</taxon>
        <taxon>Bacillati</taxon>
        <taxon>Bacillota</taxon>
        <taxon>Bacilli</taxon>
        <taxon>Lactobacillales</taxon>
        <taxon>Enterococcaceae</taxon>
        <taxon>Enterococcus</taxon>
    </lineage>
</organism>
<dbReference type="EMBL" id="JXKH01000002">
    <property type="protein sequence ID" value="OJG19407.1"/>
    <property type="molecule type" value="Genomic_DNA"/>
</dbReference>
<reference evidence="2 3" key="1">
    <citation type="submission" date="2014-12" db="EMBL/GenBank/DDBJ databases">
        <title>Draft genome sequences of 29 type strains of Enterococci.</title>
        <authorList>
            <person name="Zhong Z."/>
            <person name="Sun Z."/>
            <person name="Liu W."/>
            <person name="Zhang W."/>
            <person name="Zhang H."/>
        </authorList>
    </citation>
    <scope>NUCLEOTIDE SEQUENCE [LARGE SCALE GENOMIC DNA]</scope>
    <source>
        <strain evidence="2 3">DSM 17029</strain>
    </source>
</reference>
<keyword evidence="1" id="KW-0472">Membrane</keyword>
<keyword evidence="3" id="KW-1185">Reference proteome</keyword>
<dbReference type="Proteomes" id="UP000181884">
    <property type="component" value="Unassembled WGS sequence"/>
</dbReference>
<dbReference type="STRING" id="214095.RU97_GL000978"/>
<evidence type="ECO:0000313" key="2">
    <source>
        <dbReference type="EMBL" id="OJG19407.1"/>
    </source>
</evidence>
<dbReference type="AlphaFoldDB" id="A0A1L8RI23"/>
<dbReference type="RefSeq" id="WP_067389989.1">
    <property type="nucleotide sequence ID" value="NZ_JXKH01000002.1"/>
</dbReference>
<keyword evidence="1" id="KW-0812">Transmembrane</keyword>
<protein>
    <submittedName>
        <fullName evidence="2">Uncharacterized protein</fullName>
    </submittedName>
</protein>
<gene>
    <name evidence="2" type="ORF">RU97_GL000978</name>
</gene>
<proteinExistence type="predicted"/>
<sequence>MISVFTLLLLAFDVLLYAYFFVVRRSLVIKATMSNKRRLGLLLITALVFYLTVVHAQTPDQLWRGVASTFAVASFMITAQGLSDEGIVANSLGNRVVDYGSLTQVLVGKNPKNEQQTKAQFVIGRYRSPLMLFNYTQEELMAFINQKIADAKQ</sequence>